<dbReference type="Proteomes" id="UP001157440">
    <property type="component" value="Unassembled WGS sequence"/>
</dbReference>
<accession>A0AA37WR98</accession>
<keyword evidence="1" id="KW-0812">Transmembrane</keyword>
<comment type="caution">
    <text evidence="2">The sequence shown here is derived from an EMBL/GenBank/DDBJ whole genome shotgun (WGS) entry which is preliminary data.</text>
</comment>
<keyword evidence="1" id="KW-0472">Membrane</keyword>
<keyword evidence="1" id="KW-1133">Transmembrane helix</keyword>
<dbReference type="AlphaFoldDB" id="A0AA37WR98"/>
<keyword evidence="3" id="KW-1185">Reference proteome</keyword>
<name>A0AA37WR98_9HYPH</name>
<proteinExistence type="predicted"/>
<evidence type="ECO:0000256" key="1">
    <source>
        <dbReference type="SAM" id="Phobius"/>
    </source>
</evidence>
<feature type="transmembrane region" description="Helical" evidence="1">
    <location>
        <begin position="40"/>
        <end position="60"/>
    </location>
</feature>
<organism evidence="2 3">
    <name type="scientific">Methylobacterium tardum</name>
    <dbReference type="NCBI Taxonomy" id="374432"/>
    <lineage>
        <taxon>Bacteria</taxon>
        <taxon>Pseudomonadati</taxon>
        <taxon>Pseudomonadota</taxon>
        <taxon>Alphaproteobacteria</taxon>
        <taxon>Hyphomicrobiales</taxon>
        <taxon>Methylobacteriaceae</taxon>
        <taxon>Methylobacterium</taxon>
    </lineage>
</organism>
<reference evidence="3" key="1">
    <citation type="journal article" date="2019" name="Int. J. Syst. Evol. Microbiol.">
        <title>The Global Catalogue of Microorganisms (GCM) 10K type strain sequencing project: providing services to taxonomists for standard genome sequencing and annotation.</title>
        <authorList>
            <consortium name="The Broad Institute Genomics Platform"/>
            <consortium name="The Broad Institute Genome Sequencing Center for Infectious Disease"/>
            <person name="Wu L."/>
            <person name="Ma J."/>
        </authorList>
    </citation>
    <scope>NUCLEOTIDE SEQUENCE [LARGE SCALE GENOMIC DNA]</scope>
    <source>
        <strain evidence="3">NBRC 103632</strain>
    </source>
</reference>
<protein>
    <submittedName>
        <fullName evidence="2">Uncharacterized protein</fullName>
    </submittedName>
</protein>
<evidence type="ECO:0000313" key="3">
    <source>
        <dbReference type="Proteomes" id="UP001157440"/>
    </source>
</evidence>
<dbReference type="RefSeq" id="WP_238198289.1">
    <property type="nucleotide sequence ID" value="NZ_BPQZ01000023.1"/>
</dbReference>
<sequence>MPRWLHFVLGFLTLIALAVAVVRAAHRNMPGGVSAWFWRWSYEALVLMLAAAFVTFVVLLTRKGKAARTDEEP</sequence>
<dbReference type="EMBL" id="BSPL01000017">
    <property type="protein sequence ID" value="GLS70795.1"/>
    <property type="molecule type" value="Genomic_DNA"/>
</dbReference>
<gene>
    <name evidence="2" type="ORF">GCM10007890_28080</name>
</gene>
<evidence type="ECO:0000313" key="2">
    <source>
        <dbReference type="EMBL" id="GLS70795.1"/>
    </source>
</evidence>